<evidence type="ECO:0000259" key="7">
    <source>
        <dbReference type="Pfam" id="PF02687"/>
    </source>
</evidence>
<feature type="transmembrane region" description="Helical" evidence="6">
    <location>
        <begin position="12"/>
        <end position="30"/>
    </location>
</feature>
<feature type="transmembrane region" description="Helical" evidence="6">
    <location>
        <begin position="109"/>
        <end position="131"/>
    </location>
</feature>
<gene>
    <name evidence="8" type="ORF">EV192_10633</name>
</gene>
<reference evidence="8 9" key="1">
    <citation type="submission" date="2019-03" db="EMBL/GenBank/DDBJ databases">
        <title>Genomic Encyclopedia of Type Strains, Phase IV (KMG-IV): sequencing the most valuable type-strain genomes for metagenomic binning, comparative biology and taxonomic classification.</title>
        <authorList>
            <person name="Goeker M."/>
        </authorList>
    </citation>
    <scope>NUCLEOTIDE SEQUENCE [LARGE SCALE GENOMIC DNA]</scope>
    <source>
        <strain evidence="8 9">DSM 45934</strain>
    </source>
</reference>
<evidence type="ECO:0000256" key="4">
    <source>
        <dbReference type="ARBA" id="ARBA00022989"/>
    </source>
</evidence>
<evidence type="ECO:0000256" key="6">
    <source>
        <dbReference type="SAM" id="Phobius"/>
    </source>
</evidence>
<dbReference type="Pfam" id="PF02687">
    <property type="entry name" value="FtsX"/>
    <property type="match status" value="1"/>
</dbReference>
<comment type="subcellular location">
    <subcellularLocation>
        <location evidence="1">Cell membrane</location>
        <topology evidence="1">Multi-pass membrane protein</topology>
    </subcellularLocation>
</comment>
<dbReference type="RefSeq" id="WP_132119949.1">
    <property type="nucleotide sequence ID" value="NZ_SLWS01000006.1"/>
</dbReference>
<evidence type="ECO:0000256" key="2">
    <source>
        <dbReference type="ARBA" id="ARBA00022475"/>
    </source>
</evidence>
<evidence type="ECO:0000256" key="1">
    <source>
        <dbReference type="ARBA" id="ARBA00004651"/>
    </source>
</evidence>
<dbReference type="Proteomes" id="UP000295680">
    <property type="component" value="Unassembled WGS sequence"/>
</dbReference>
<feature type="domain" description="ABC3 transporter permease C-terminal" evidence="7">
    <location>
        <begin position="39"/>
        <end position="136"/>
    </location>
</feature>
<name>A0A4V2S6L5_9PSEU</name>
<proteinExistence type="predicted"/>
<keyword evidence="3 6" id="KW-0812">Transmembrane</keyword>
<evidence type="ECO:0000256" key="3">
    <source>
        <dbReference type="ARBA" id="ARBA00022692"/>
    </source>
</evidence>
<dbReference type="EMBL" id="SLWS01000006">
    <property type="protein sequence ID" value="TCO56560.1"/>
    <property type="molecule type" value="Genomic_DNA"/>
</dbReference>
<organism evidence="8 9">
    <name type="scientific">Actinocrispum wychmicini</name>
    <dbReference type="NCBI Taxonomy" id="1213861"/>
    <lineage>
        <taxon>Bacteria</taxon>
        <taxon>Bacillati</taxon>
        <taxon>Actinomycetota</taxon>
        <taxon>Actinomycetes</taxon>
        <taxon>Pseudonocardiales</taxon>
        <taxon>Pseudonocardiaceae</taxon>
        <taxon>Actinocrispum</taxon>
    </lineage>
</organism>
<evidence type="ECO:0000313" key="8">
    <source>
        <dbReference type="EMBL" id="TCO56560.1"/>
    </source>
</evidence>
<evidence type="ECO:0000256" key="5">
    <source>
        <dbReference type="ARBA" id="ARBA00023136"/>
    </source>
</evidence>
<protein>
    <submittedName>
        <fullName evidence="8">FtsX-like permease family protein</fullName>
    </submittedName>
</protein>
<dbReference type="OrthoDB" id="9780560at2"/>
<dbReference type="GO" id="GO:0005886">
    <property type="term" value="C:plasma membrane"/>
    <property type="evidence" value="ECO:0007669"/>
    <property type="project" value="UniProtKB-SubCell"/>
</dbReference>
<keyword evidence="2" id="KW-1003">Cell membrane</keyword>
<feature type="transmembrane region" description="Helical" evidence="6">
    <location>
        <begin position="77"/>
        <end position="103"/>
    </location>
</feature>
<dbReference type="AlphaFoldDB" id="A0A4V2S6L5"/>
<sequence length="143" mass="14869">MNPIHAGPRLTLLRLFLTIGSMALFLWLAAVRISGWGALAVFLVAEIVVYQSFTRLVTQRRRDLALLRCFGASRGQIFGGVLAEAASVGLLGAIAGMAGGVLLEQHHGAFYIFAVLAGVGGAVIAAAVPAFQASRVPPAGPET</sequence>
<comment type="caution">
    <text evidence="8">The sequence shown here is derived from an EMBL/GenBank/DDBJ whole genome shotgun (WGS) entry which is preliminary data.</text>
</comment>
<dbReference type="InterPro" id="IPR003838">
    <property type="entry name" value="ABC3_permease_C"/>
</dbReference>
<accession>A0A4V2S6L5</accession>
<keyword evidence="9" id="KW-1185">Reference proteome</keyword>
<evidence type="ECO:0000313" key="9">
    <source>
        <dbReference type="Proteomes" id="UP000295680"/>
    </source>
</evidence>
<feature type="transmembrane region" description="Helical" evidence="6">
    <location>
        <begin position="36"/>
        <end position="57"/>
    </location>
</feature>
<keyword evidence="5 6" id="KW-0472">Membrane</keyword>
<keyword evidence="4 6" id="KW-1133">Transmembrane helix</keyword>